<comment type="caution">
    <text evidence="1">The sequence shown here is derived from an EMBL/GenBank/DDBJ whole genome shotgun (WGS) entry which is preliminary data.</text>
</comment>
<dbReference type="Proteomes" id="UP001152300">
    <property type="component" value="Unassembled WGS sequence"/>
</dbReference>
<sequence>MAFWRNYGSPVLVLSDIGTMNSYWRSGASREIVRFRCWCARFINNLPWNTCQVIYLRNVINHQHDMSELYNWPMNHLTHHLWWKSKEPLGSNSSVDKRFRKPLFDKLTLIDYHN</sequence>
<evidence type="ECO:0000313" key="2">
    <source>
        <dbReference type="Proteomes" id="UP001152300"/>
    </source>
</evidence>
<dbReference type="EMBL" id="JAPEIS010000001">
    <property type="protein sequence ID" value="KAJ8070066.1"/>
    <property type="molecule type" value="Genomic_DNA"/>
</dbReference>
<reference evidence="1" key="1">
    <citation type="submission" date="2022-11" db="EMBL/GenBank/DDBJ databases">
        <title>Genome Resource of Sclerotinia nivalis Strain SnTB1, a Plant Pathogen Isolated from American Ginseng.</title>
        <authorList>
            <person name="Fan S."/>
        </authorList>
    </citation>
    <scope>NUCLEOTIDE SEQUENCE</scope>
    <source>
        <strain evidence="1">SnTB1</strain>
    </source>
</reference>
<name>A0A9X0DNF6_9HELO</name>
<proteinExistence type="predicted"/>
<dbReference type="AlphaFoldDB" id="A0A9X0DNF6"/>
<gene>
    <name evidence="1" type="ORF">OCU04_000463</name>
</gene>
<evidence type="ECO:0000313" key="1">
    <source>
        <dbReference type="EMBL" id="KAJ8070066.1"/>
    </source>
</evidence>
<keyword evidence="2" id="KW-1185">Reference proteome</keyword>
<accession>A0A9X0DNF6</accession>
<protein>
    <submittedName>
        <fullName evidence="1">Uncharacterized protein</fullName>
    </submittedName>
</protein>
<organism evidence="1 2">
    <name type="scientific">Sclerotinia nivalis</name>
    <dbReference type="NCBI Taxonomy" id="352851"/>
    <lineage>
        <taxon>Eukaryota</taxon>
        <taxon>Fungi</taxon>
        <taxon>Dikarya</taxon>
        <taxon>Ascomycota</taxon>
        <taxon>Pezizomycotina</taxon>
        <taxon>Leotiomycetes</taxon>
        <taxon>Helotiales</taxon>
        <taxon>Sclerotiniaceae</taxon>
        <taxon>Sclerotinia</taxon>
    </lineage>
</organism>